<dbReference type="PANTHER" id="PTHR33590">
    <property type="entry name" value="GLUTENIN, HIGH MOLECULAR WEIGHT SUBUNIT PW212-RELATED PROTEIN"/>
    <property type="match status" value="1"/>
</dbReference>
<feature type="region of interest" description="Disordered" evidence="2">
    <location>
        <begin position="1828"/>
        <end position="1854"/>
    </location>
</feature>
<feature type="region of interest" description="Disordered" evidence="2">
    <location>
        <begin position="769"/>
        <end position="799"/>
    </location>
</feature>
<protein>
    <recommendedName>
        <fullName evidence="7">Protein FAM186A</fullName>
    </recommendedName>
</protein>
<feature type="domain" description="FAM186A/B N-terminal" evidence="4">
    <location>
        <begin position="83"/>
        <end position="167"/>
    </location>
</feature>
<feature type="compositionally biased region" description="Polar residues" evidence="2">
    <location>
        <begin position="463"/>
        <end position="475"/>
    </location>
</feature>
<evidence type="ECO:0008006" key="7">
    <source>
        <dbReference type="Google" id="ProtNLM"/>
    </source>
</evidence>
<gene>
    <name evidence="5" type="ORF">U0070_006746</name>
</gene>
<feature type="domain" description="FAM186A/B C-terminal" evidence="3">
    <location>
        <begin position="1889"/>
        <end position="2068"/>
    </location>
</feature>
<dbReference type="EMBL" id="JBBHLL010000545">
    <property type="protein sequence ID" value="KAK7800559.1"/>
    <property type="molecule type" value="Genomic_DNA"/>
</dbReference>
<keyword evidence="1" id="KW-0175">Coiled coil</keyword>
<dbReference type="InterPro" id="IPR049146">
    <property type="entry name" value="FAM186A_B_C"/>
</dbReference>
<evidence type="ECO:0000313" key="6">
    <source>
        <dbReference type="Proteomes" id="UP001488838"/>
    </source>
</evidence>
<dbReference type="Pfam" id="PF20865">
    <property type="entry name" value="FAM186A-B_C"/>
    <property type="match status" value="2"/>
</dbReference>
<reference evidence="5 6" key="1">
    <citation type="journal article" date="2023" name="bioRxiv">
        <title>Conserved and derived expression patterns and positive selection on dental genes reveal complex evolutionary context of ever-growing rodent molars.</title>
        <authorList>
            <person name="Calamari Z.T."/>
            <person name="Song A."/>
            <person name="Cohen E."/>
            <person name="Akter M."/>
            <person name="Roy R.D."/>
            <person name="Hallikas O."/>
            <person name="Christensen M.M."/>
            <person name="Li P."/>
            <person name="Marangoni P."/>
            <person name="Jernvall J."/>
            <person name="Klein O.D."/>
        </authorList>
    </citation>
    <scope>NUCLEOTIDE SEQUENCE [LARGE SCALE GENOMIC DNA]</scope>
    <source>
        <strain evidence="5">V071</strain>
    </source>
</reference>
<organism evidence="5 6">
    <name type="scientific">Myodes glareolus</name>
    <name type="common">Bank vole</name>
    <name type="synonym">Clethrionomys glareolus</name>
    <dbReference type="NCBI Taxonomy" id="447135"/>
    <lineage>
        <taxon>Eukaryota</taxon>
        <taxon>Metazoa</taxon>
        <taxon>Chordata</taxon>
        <taxon>Craniata</taxon>
        <taxon>Vertebrata</taxon>
        <taxon>Euteleostomi</taxon>
        <taxon>Mammalia</taxon>
        <taxon>Eutheria</taxon>
        <taxon>Euarchontoglires</taxon>
        <taxon>Glires</taxon>
        <taxon>Rodentia</taxon>
        <taxon>Myomorpha</taxon>
        <taxon>Muroidea</taxon>
        <taxon>Cricetidae</taxon>
        <taxon>Arvicolinae</taxon>
        <taxon>Myodes</taxon>
    </lineage>
</organism>
<dbReference type="Pfam" id="PF20870">
    <property type="entry name" value="FAM186A-B_N"/>
    <property type="match status" value="2"/>
</dbReference>
<feature type="domain" description="FAM186A/B N-terminal" evidence="4">
    <location>
        <begin position="3"/>
        <end position="81"/>
    </location>
</feature>
<dbReference type="InterPro" id="IPR049147">
    <property type="entry name" value="FAM186A_PQQAQ"/>
</dbReference>
<feature type="region of interest" description="Disordered" evidence="2">
    <location>
        <begin position="607"/>
        <end position="640"/>
    </location>
</feature>
<feature type="non-terminal residue" evidence="5">
    <location>
        <position position="2180"/>
    </location>
</feature>
<evidence type="ECO:0000259" key="4">
    <source>
        <dbReference type="Pfam" id="PF20870"/>
    </source>
</evidence>
<evidence type="ECO:0000256" key="1">
    <source>
        <dbReference type="SAM" id="Coils"/>
    </source>
</evidence>
<feature type="coiled-coil region" evidence="1">
    <location>
        <begin position="496"/>
        <end position="549"/>
    </location>
</feature>
<comment type="caution">
    <text evidence="5">The sequence shown here is derived from an EMBL/GenBank/DDBJ whole genome shotgun (WGS) entry which is preliminary data.</text>
</comment>
<feature type="non-terminal residue" evidence="5">
    <location>
        <position position="1"/>
    </location>
</feature>
<evidence type="ECO:0000259" key="3">
    <source>
        <dbReference type="Pfam" id="PF20865"/>
    </source>
</evidence>
<feature type="region of interest" description="Disordered" evidence="2">
    <location>
        <begin position="1601"/>
        <end position="1628"/>
    </location>
</feature>
<keyword evidence="6" id="KW-1185">Reference proteome</keyword>
<sequence length="2180" mass="242004">SSPGRKGSLTENQRKKRKVFLEKIAEYVRAIDMRERTLIQLLSWLEEWNFILSEVAEVDIEEYYHWVAELEMMPETLKTIDVIRGTLWKAWKDRVVKRPATAHALRPDQMISDQFALNTKVSEIQDMLQELISTGMFSKLENNAIKYISATMLNLSKALSTVNKELKLLNFQVTGKVVGEEEEEEEEEEEAQKEIPRKAFQELCEENEMLHLKLKQSEEKSEQLIRIKNFLGRQILFPSASWRTLAAKIPTGKDLKQGEIDSLLNKELENIIDESQKKGIRVPAIKWDSTTAYVAQGEAAADVAKLQAEDQVDHGQRKLYLPASAPQSVETLAANLEEEKVILEIKTSEFSDLQALDEKSFLEGKLKGQGLQSGTGGMWERLKKVRSQYSLGKFPVSSEDKIEPTVRPKEKEAKTEVELPKIIQPEPPELYKTETKGKKPVPGKTEDMPGSTKLRGKLHPRTPKQTATSPKGRSNLESFQRAILAFLRERMNNVGKAFDQKSIQNEEDALERAEVEKLNTIKSKMEEYIQKVTETVTKALRTYKDARKKQFREIVMKQKLALTTPQLLPKQTFMSSKAEIINFVLSEMTDPVIRKLVQTLLDELEGERDGTTVEQRLQGPEASQLQETDKEKLKAGRDAEDGQWVKGSKWKELLKTESPAKELSKIFTQSAVVLTPRWMKVLKPVTSQMQLSHADPDAMEHPEERQPPSSRTLLGFAQPHPMPVPKLAQISSVSMPQAPSGPPSHEHVKKAQSAPLIVEQEQEIESQLTVPGILEQTSTPRESPASQKPEQMQIPQTTAEQVQISGVTTTQRAVLPLQQIQAKDITLTSQEVLAQGISLTPEQAQALGITLTPEQGKAQRISLTLQQAQTLGITLTPEQTKAQKISLTPQQAQTLGITLTSWQAQDLGLTLTPEQTKAQRVSLTPQQAQVLGVSLTPQQVQAQRINLSPEQAQALGIALTPELTQAQGHMVVSQLAQAHQITITLEEAQALGLTLTPQQVKAQGISLTPQQGQALGMTLTPEQVNTQKVNLTTEQAKALGITLTPEQVKTQRVSLTTEQAQALGITLTPEQAQVLGIVPTLQQTEALGVTFTPEPGKEQRVSLTPEQDQVLRITPTPKQSPPPEISLSPKDAQARAQRISLTPEQAQALGITLSPEQAQALGITLSPEQAQALGIAPILQQAEALQVTLTPEQVQALEICSTPEQTHTLGISLSPQQARDLGITLTPRQAKVQKICLTPEQAQALGITFTPDQARERRNSLTPEQARALGFTLSPVQTRAQRISLTPEQAEALGITLSPEQAEALGISFTLSRLQKRGTLPPKKFRGLDAPLTHEQAATLRGRPTTEQIQSLKIPIIPESIWTPRPAMASKQTQTIEIPLSTQWPQLSGVPLPKRQDRALGTILTPGQTQAFEQVQALQPPRTPWQTPLLGRLGPGERQTLIFTITLDRAQDLGVIFTGEQTRAAAVTLTSEQVAALEDALTEELAWKWGGLIMPEKVQGAANITSPEQLQAPGVAEYRPALRIPLTSEKPATWVPSPDRPLQQLKDFPLSTPLQKFRQTPLPPRIGLGVNILPDSEKLEKPHISPTYRQILTDRGQVTPTQLLTPEVPPTRRQLPKPETPSTPGLPLAPWHLFKTGGTQPPLIPETPFLSRSLTPSPTARVLSTSGELPGLSVPGGSDISKDLLISRLSPYQPSAIHEQVPYTKGLIIAEQEESLPRITPVPLRLSTAEEFSIPGGPQRISPSSVPQKRSGAVSPPKPELARAYPSASLAPFPTEKIRIAKVPDISEETGVLQDSFDVKPLGMFPPYVTSSGIPGSKLPHIGEKVPSGLEKPTASLSTQLSQTSQTLPSARDQRPRLPAIDKPWILTPASDARKAKTMGSPLTAQLPEDRYFVDVEAQRKNLVILNEAAQTSGFPSEYHTIARNLIIELLHMNTVRLGYLCRKYVAYRLIQLARNNITKRLKAIQNTGKGYETRNLYIMLDRIDQYQKKVMRFWTDKQKQLEERRKQYLWSMMQLFSQIEKVFKLNLSQPVPLVSGFKQTPDFTKIQRPVLELLIEDNKKPNIFKTFGYVALNFHGMVSEAPRGMGVQFMGGEEETRVSTGCGDQRSFIPYLMCSDSLRQQTQMESIWNADLSSSSYPIMEKTSLNTLWAQLGGYPDIPKLLQFDIQWTFRKALASLQS</sequence>
<evidence type="ECO:0000256" key="2">
    <source>
        <dbReference type="SAM" id="MobiDB-lite"/>
    </source>
</evidence>
<feature type="region of interest" description="Disordered" evidence="2">
    <location>
        <begin position="431"/>
        <end position="475"/>
    </location>
</feature>
<dbReference type="PANTHER" id="PTHR33590:SF2">
    <property type="entry name" value="PROTEIN FAM186A"/>
    <property type="match status" value="1"/>
</dbReference>
<feature type="domain" description="FAM186A/B C-terminal" evidence="3">
    <location>
        <begin position="2118"/>
        <end position="2166"/>
    </location>
</feature>
<name>A0AAW0HCF9_MYOGA</name>
<evidence type="ECO:0000313" key="5">
    <source>
        <dbReference type="EMBL" id="KAK7800559.1"/>
    </source>
</evidence>
<dbReference type="Pfam" id="PF20869">
    <property type="entry name" value="FAM186A_PQQAQ"/>
    <property type="match status" value="7"/>
</dbReference>
<feature type="compositionally biased region" description="Low complexity" evidence="2">
    <location>
        <begin position="1836"/>
        <end position="1848"/>
    </location>
</feature>
<feature type="region of interest" description="Disordered" evidence="2">
    <location>
        <begin position="691"/>
        <end position="713"/>
    </location>
</feature>
<dbReference type="InterPro" id="IPR049144">
    <property type="entry name" value="FAM186A_B_N"/>
</dbReference>
<feature type="compositionally biased region" description="Basic and acidic residues" evidence="2">
    <location>
        <begin position="627"/>
        <end position="640"/>
    </location>
</feature>
<proteinExistence type="predicted"/>
<accession>A0AAW0HCF9</accession>
<feature type="region of interest" description="Disordered" evidence="2">
    <location>
        <begin position="1732"/>
        <end position="1761"/>
    </location>
</feature>
<dbReference type="Proteomes" id="UP001488838">
    <property type="component" value="Unassembled WGS sequence"/>
</dbReference>
<feature type="compositionally biased region" description="Basic and acidic residues" evidence="2">
    <location>
        <begin position="694"/>
        <end position="706"/>
    </location>
</feature>